<keyword evidence="3" id="KW-0949">S-adenosyl-L-methionine</keyword>
<dbReference type="Gene3D" id="1.10.510.10">
    <property type="entry name" value="Transferase(Phosphotransferase) domain 1"/>
    <property type="match status" value="1"/>
</dbReference>
<keyword evidence="6" id="KW-0614">Plasmid</keyword>
<evidence type="ECO:0000313" key="6">
    <source>
        <dbReference type="EMBL" id="ASO64434.1"/>
    </source>
</evidence>
<evidence type="ECO:0000256" key="2">
    <source>
        <dbReference type="ARBA" id="ARBA00022679"/>
    </source>
</evidence>
<proteinExistence type="predicted"/>
<dbReference type="InterPro" id="IPR011009">
    <property type="entry name" value="Kinase-like_dom_sf"/>
</dbReference>
<dbReference type="Pfam" id="PF13847">
    <property type="entry name" value="Methyltransf_31"/>
    <property type="match status" value="1"/>
</dbReference>
<dbReference type="Gene3D" id="3.40.50.150">
    <property type="entry name" value="Vaccinia Virus protein VP39"/>
    <property type="match status" value="1"/>
</dbReference>
<keyword evidence="1 6" id="KW-0489">Methyltransferase</keyword>
<dbReference type="InterPro" id="IPR000719">
    <property type="entry name" value="Prot_kinase_dom"/>
</dbReference>
<dbReference type="AlphaFoldDB" id="A0A221ZPI0"/>
<dbReference type="Pfam" id="PF00069">
    <property type="entry name" value="Pkinase"/>
    <property type="match status" value="1"/>
</dbReference>
<keyword evidence="2 6" id="KW-0808">Transferase</keyword>
<dbReference type="GO" id="GO:0005524">
    <property type="term" value="F:ATP binding"/>
    <property type="evidence" value="ECO:0007669"/>
    <property type="project" value="InterPro"/>
</dbReference>
<dbReference type="EMBL" id="MF062700">
    <property type="protein sequence ID" value="ASO64434.1"/>
    <property type="molecule type" value="Genomic_DNA"/>
</dbReference>
<protein>
    <submittedName>
        <fullName evidence="6">Methyltransferase</fullName>
    </submittedName>
</protein>
<feature type="coiled-coil region" evidence="4">
    <location>
        <begin position="558"/>
        <end position="592"/>
    </location>
</feature>
<keyword evidence="4" id="KW-0175">Coiled coil</keyword>
<dbReference type="Gene3D" id="3.30.200.20">
    <property type="entry name" value="Phosphorylase Kinase, domain 1"/>
    <property type="match status" value="1"/>
</dbReference>
<dbReference type="SUPFAM" id="SSF56112">
    <property type="entry name" value="Protein kinase-like (PK-like)"/>
    <property type="match status" value="1"/>
</dbReference>
<evidence type="ECO:0000256" key="4">
    <source>
        <dbReference type="SAM" id="Coils"/>
    </source>
</evidence>
<accession>A0A221ZPI0</accession>
<dbReference type="GO" id="GO:0032259">
    <property type="term" value="P:methylation"/>
    <property type="evidence" value="ECO:0007669"/>
    <property type="project" value="UniProtKB-KW"/>
</dbReference>
<name>A0A221ZPI0_ENTCL</name>
<reference evidence="6" key="1">
    <citation type="submission" date="2017-05" db="EMBL/GenBank/DDBJ databases">
        <authorList>
            <person name="Zhou D."/>
        </authorList>
    </citation>
    <scope>NUCLEOTIDE SEQUENCE</scope>
    <source>
        <strain evidence="6">T5282</strain>
        <plasmid evidence="6">pT5282-CTXM</plasmid>
    </source>
</reference>
<dbReference type="PANTHER" id="PTHR43464:SF19">
    <property type="entry name" value="UBIQUINONE BIOSYNTHESIS O-METHYLTRANSFERASE, MITOCHONDRIAL"/>
    <property type="match status" value="1"/>
</dbReference>
<feature type="coiled-coil region" evidence="4">
    <location>
        <begin position="487"/>
        <end position="514"/>
    </location>
</feature>
<geneLocation type="plasmid" evidence="6">
    <name>pT5282-CTXM</name>
</geneLocation>
<dbReference type="PANTHER" id="PTHR43464">
    <property type="entry name" value="METHYLTRANSFERASE"/>
    <property type="match status" value="1"/>
</dbReference>
<evidence type="ECO:0000256" key="3">
    <source>
        <dbReference type="ARBA" id="ARBA00022691"/>
    </source>
</evidence>
<evidence type="ECO:0000259" key="5">
    <source>
        <dbReference type="PROSITE" id="PS50011"/>
    </source>
</evidence>
<dbReference type="CDD" id="cd02440">
    <property type="entry name" value="AdoMet_MTases"/>
    <property type="match status" value="1"/>
</dbReference>
<dbReference type="InterPro" id="IPR025714">
    <property type="entry name" value="Methyltranfer_dom"/>
</dbReference>
<dbReference type="GO" id="GO:0008168">
    <property type="term" value="F:methyltransferase activity"/>
    <property type="evidence" value="ECO:0007669"/>
    <property type="project" value="UniProtKB-KW"/>
</dbReference>
<evidence type="ECO:0000256" key="1">
    <source>
        <dbReference type="ARBA" id="ARBA00022603"/>
    </source>
</evidence>
<gene>
    <name evidence="6" type="primary">wbdD</name>
    <name evidence="6" type="ORF">pT5282-CTXM_26</name>
</gene>
<dbReference type="InterPro" id="IPR029063">
    <property type="entry name" value="SAM-dependent_MTases_sf"/>
</dbReference>
<dbReference type="RefSeq" id="WP_040079934.1">
    <property type="nucleotide sequence ID" value="NZ_MF062700.1"/>
</dbReference>
<dbReference type="GO" id="GO:0004672">
    <property type="term" value="F:protein kinase activity"/>
    <property type="evidence" value="ECO:0007669"/>
    <property type="project" value="InterPro"/>
</dbReference>
<feature type="domain" description="Protein kinase" evidence="5">
    <location>
        <begin position="225"/>
        <end position="526"/>
    </location>
</feature>
<organism evidence="6">
    <name type="scientific">Enterobacter cloacae</name>
    <dbReference type="NCBI Taxonomy" id="550"/>
    <lineage>
        <taxon>Bacteria</taxon>
        <taxon>Pseudomonadati</taxon>
        <taxon>Pseudomonadota</taxon>
        <taxon>Gammaproteobacteria</taxon>
        <taxon>Enterobacterales</taxon>
        <taxon>Enterobacteriaceae</taxon>
        <taxon>Enterobacter</taxon>
        <taxon>Enterobacter cloacae complex</taxon>
    </lineage>
</organism>
<dbReference type="SMART" id="SM00220">
    <property type="entry name" value="S_TKc"/>
    <property type="match status" value="1"/>
</dbReference>
<sequence>MTKNLKTLVSELPEIYQTIFGHPEWDGDAARDCNQRLDLITEQYDNLSRVLGRQLKVLDLGCAQGFFSLSLASKGATIVGIDFQQENINVCRALAEENPGFAADFRVGRIEEVIDALEEGEFDLAIGLSVFHHIVHLHGIDEVKRLLSRLADVTQAVILELAVKEEPLYWGVSQPDDPRELIEQCAFYRLIGEFDTHLSQVPRPMYLVSNHRVLLNDFNQPFQHWQNQPYAGAGLAHKRSRRYFFGEDYVCKFFYYDMPHNTLMAEESQRNKNELHNEMCFLAQPPTGFDTPALLAHGENAQSGWLVMEKLPGSLLSDMLVAGEEIDREKIIGTLLRSLAVLEKQGLWHDDVRPWNVMVDARQHARLIDFGSIVTTPQDCSWPANLVQSFFVFVNELFAENKNWTGFWRSAPVHPFNLPQPWSNWLYAVWQEPVGSWNFALLLALFDKKEKLPSAEQQRGATEQWIIAQETVLLELQSRVRNESASSEAMRGEIHALEQQIVQLQAEQDALVEKAVLPVSISHELSWLTENMEQLTALLGSAKAQSQAEIEPELPLETAELLQRLETANREIHHLNNENQQLRQEIEKIHRSRSWRMTKGYRYLGLQIHLLRQYGFVQRCKHFIKRVLRFVFSFMRKHPKVKHTAVNGLHKLGLYQSAYRLYRRMNPQPYSQYQADAQILSQTELQVMHPELLPPVVYEIYLKLTKNK</sequence>
<dbReference type="SUPFAM" id="SSF53335">
    <property type="entry name" value="S-adenosyl-L-methionine-dependent methyltransferases"/>
    <property type="match status" value="1"/>
</dbReference>
<dbReference type="PROSITE" id="PS50011">
    <property type="entry name" value="PROTEIN_KINASE_DOM"/>
    <property type="match status" value="1"/>
</dbReference>